<accession>A0A8H5UP32</accession>
<sequence length="345" mass="39806">MSLVQDLRPPNICPKEGTQRKWDLEGSISRHKRFTQASHAAGRSNKLVSCARRACAEGWKEPILVSIDFEDLCWFLTGKYASGSQYYYKPITEVGWTWLDTRTMVASSVAGEKPYPPPGDRGFNLRAKMKAQHFIINEFRGHFGALYLEQPNTSIRTILVSTLERQLHHLLKSRERTAYEKANKIDRNVVFLTWDSTLEEDTLARLGLDWFSRPNIQLLDLQMHHALPRKLGCSHDLVHNAANDTVFQMQILLALEYMDEGLKEKIRLEQSLVQGEDCLDCLPYPWSGRTFDQENNPGFWANADDKAPVLKRIEDYYYVPRSGFELNYNDVAQAPSLPKEKRKKR</sequence>
<name>A0A8H5UP32_9HYPO</name>
<dbReference type="Pfam" id="PF21762">
    <property type="entry name" value="DEDDh_C"/>
    <property type="match status" value="1"/>
</dbReference>
<comment type="caution">
    <text evidence="2">The sequence shown here is derived from an EMBL/GenBank/DDBJ whole genome shotgun (WGS) entry which is preliminary data.</text>
</comment>
<dbReference type="Proteomes" id="UP000546213">
    <property type="component" value="Unassembled WGS sequence"/>
</dbReference>
<gene>
    <name evidence="2" type="ORF">FPCIR_5333</name>
</gene>
<evidence type="ECO:0000313" key="2">
    <source>
        <dbReference type="EMBL" id="KAF5593328.1"/>
    </source>
</evidence>
<proteinExistence type="predicted"/>
<protein>
    <recommendedName>
        <fullName evidence="1">Gfd2/YDR514C-like C-terminal domain-containing protein</fullName>
    </recommendedName>
</protein>
<reference evidence="2 3" key="1">
    <citation type="submission" date="2020-05" db="EMBL/GenBank/DDBJ databases">
        <title>Identification and distribution of gene clusters putatively required for synthesis of sphingolipid metabolism inhibitors in phylogenetically diverse species of the filamentous fungus Fusarium.</title>
        <authorList>
            <person name="Kim H.-S."/>
            <person name="Busman M."/>
            <person name="Brown D.W."/>
            <person name="Divon H."/>
            <person name="Uhlig S."/>
            <person name="Proctor R.H."/>
        </authorList>
    </citation>
    <scope>NUCLEOTIDE SEQUENCE [LARGE SCALE GENOMIC DNA]</scope>
    <source>
        <strain evidence="2 3">NRRL 36939</strain>
    </source>
</reference>
<feature type="domain" description="Gfd2/YDR514C-like C-terminal" evidence="1">
    <location>
        <begin position="89"/>
        <end position="254"/>
    </location>
</feature>
<dbReference type="OrthoDB" id="5082432at2759"/>
<evidence type="ECO:0000313" key="3">
    <source>
        <dbReference type="Proteomes" id="UP000546213"/>
    </source>
</evidence>
<organism evidence="2 3">
    <name type="scientific">Fusarium pseudocircinatum</name>
    <dbReference type="NCBI Taxonomy" id="56676"/>
    <lineage>
        <taxon>Eukaryota</taxon>
        <taxon>Fungi</taxon>
        <taxon>Dikarya</taxon>
        <taxon>Ascomycota</taxon>
        <taxon>Pezizomycotina</taxon>
        <taxon>Sordariomycetes</taxon>
        <taxon>Hypocreomycetidae</taxon>
        <taxon>Hypocreales</taxon>
        <taxon>Nectriaceae</taxon>
        <taxon>Fusarium</taxon>
        <taxon>Fusarium fujikuroi species complex</taxon>
    </lineage>
</organism>
<dbReference type="InterPro" id="IPR048519">
    <property type="entry name" value="Gfd2/YDR514C-like_C"/>
</dbReference>
<keyword evidence="3" id="KW-1185">Reference proteome</keyword>
<dbReference type="EMBL" id="JAAOAS010000111">
    <property type="protein sequence ID" value="KAF5593328.1"/>
    <property type="molecule type" value="Genomic_DNA"/>
</dbReference>
<evidence type="ECO:0000259" key="1">
    <source>
        <dbReference type="Pfam" id="PF21762"/>
    </source>
</evidence>
<dbReference type="AlphaFoldDB" id="A0A8H5UP32"/>